<proteinExistence type="inferred from homology"/>
<dbReference type="Proteomes" id="UP000322553">
    <property type="component" value="Chromosome"/>
</dbReference>
<reference evidence="6 7" key="1">
    <citation type="submission" date="2019-08" db="EMBL/GenBank/DDBJ databases">
        <title>Complete genome sequence of Kushneria sp. YCWA18, a halophilic phosphate-solubilizing bacterium isolated from Daqiao saltern in China.</title>
        <authorList>
            <person name="Du G.-X."/>
            <person name="Qu L.-Y."/>
        </authorList>
    </citation>
    <scope>NUCLEOTIDE SEQUENCE [LARGE SCALE GENOMIC DNA]</scope>
    <source>
        <strain evidence="6 7">YCWA18</strain>
    </source>
</reference>
<dbReference type="Pfam" id="PF04279">
    <property type="entry name" value="IspA"/>
    <property type="match status" value="1"/>
</dbReference>
<gene>
    <name evidence="5" type="primary">yciB</name>
    <name evidence="6" type="ORF">FY550_04325</name>
</gene>
<sequence>MKMLVDFLPIAVFFLVYQWTKDIVISTAVLIPATIAQVLFTWWRYRKVERMHLITLALVILLGGATVLLGDGAFIKWKPTVVNWLFAAAFLLSPLIGGKPLIQRMMEKNLTLPRPVWMRLNLAWVAFFIVMGAVNVFVFMNFSEEVWVDFKLFGMLGLTLLFILIQGVYLARHLPRDGGNGASDDQRPSPRKEDQP</sequence>
<keyword evidence="5" id="KW-0997">Cell inner membrane</keyword>
<organism evidence="6 7">
    <name type="scientific">Kushneria phosphatilytica</name>
    <dbReference type="NCBI Taxonomy" id="657387"/>
    <lineage>
        <taxon>Bacteria</taxon>
        <taxon>Pseudomonadati</taxon>
        <taxon>Pseudomonadota</taxon>
        <taxon>Gammaproteobacteria</taxon>
        <taxon>Oceanospirillales</taxon>
        <taxon>Halomonadaceae</taxon>
        <taxon>Kushneria</taxon>
    </lineage>
</organism>
<dbReference type="GO" id="GO:0005886">
    <property type="term" value="C:plasma membrane"/>
    <property type="evidence" value="ECO:0007669"/>
    <property type="project" value="UniProtKB-SubCell"/>
</dbReference>
<dbReference type="NCBIfam" id="TIGR00997">
    <property type="entry name" value="ispZ"/>
    <property type="match status" value="1"/>
</dbReference>
<comment type="subcellular location">
    <subcellularLocation>
        <location evidence="5">Cell inner membrane</location>
        <topology evidence="5">Multi-pass membrane protein</topology>
    </subcellularLocation>
</comment>
<evidence type="ECO:0000256" key="3">
    <source>
        <dbReference type="ARBA" id="ARBA00022989"/>
    </source>
</evidence>
<dbReference type="RefSeq" id="WP_149054380.1">
    <property type="nucleotide sequence ID" value="NZ_CP043420.1"/>
</dbReference>
<keyword evidence="4 5" id="KW-0472">Membrane</keyword>
<dbReference type="KEGG" id="kuy:FY550_04325"/>
<dbReference type="InterPro" id="IPR006008">
    <property type="entry name" value="YciB"/>
</dbReference>
<keyword evidence="7" id="KW-1185">Reference proteome</keyword>
<keyword evidence="1 5" id="KW-1003">Cell membrane</keyword>
<comment type="similarity">
    <text evidence="5">Belongs to the YciB family.</text>
</comment>
<feature type="transmembrane region" description="Helical" evidence="5">
    <location>
        <begin position="55"/>
        <end position="75"/>
    </location>
</feature>
<evidence type="ECO:0000313" key="6">
    <source>
        <dbReference type="EMBL" id="QEL10436.1"/>
    </source>
</evidence>
<feature type="transmembrane region" description="Helical" evidence="5">
    <location>
        <begin position="122"/>
        <end position="140"/>
    </location>
</feature>
<protein>
    <recommendedName>
        <fullName evidence="5">Inner membrane-spanning protein YciB</fullName>
    </recommendedName>
</protein>
<name>A0A5C0ZX15_9GAMM</name>
<dbReference type="NCBIfam" id="NF001324">
    <property type="entry name" value="PRK00259.1-2"/>
    <property type="match status" value="1"/>
</dbReference>
<feature type="transmembrane region" description="Helical" evidence="5">
    <location>
        <begin position="81"/>
        <end position="102"/>
    </location>
</feature>
<keyword evidence="2 5" id="KW-0812">Transmembrane</keyword>
<feature type="transmembrane region" description="Helical" evidence="5">
    <location>
        <begin position="152"/>
        <end position="171"/>
    </location>
</feature>
<dbReference type="PANTHER" id="PTHR36917:SF1">
    <property type="entry name" value="INNER MEMBRANE-SPANNING PROTEIN YCIB"/>
    <property type="match status" value="1"/>
</dbReference>
<keyword evidence="3 5" id="KW-1133">Transmembrane helix</keyword>
<dbReference type="AlphaFoldDB" id="A0A5C0ZX15"/>
<evidence type="ECO:0000256" key="4">
    <source>
        <dbReference type="ARBA" id="ARBA00023136"/>
    </source>
</evidence>
<evidence type="ECO:0000256" key="5">
    <source>
        <dbReference type="HAMAP-Rule" id="MF_00189"/>
    </source>
</evidence>
<accession>A0A5C0ZX15</accession>
<dbReference type="PANTHER" id="PTHR36917">
    <property type="entry name" value="INTRACELLULAR SEPTATION PROTEIN A-RELATED"/>
    <property type="match status" value="1"/>
</dbReference>
<feature type="transmembrane region" description="Helical" evidence="5">
    <location>
        <begin position="23"/>
        <end position="43"/>
    </location>
</feature>
<comment type="function">
    <text evidence="5">Plays a role in cell envelope biogenesis, maintenance of cell envelope integrity and membrane homeostasis.</text>
</comment>
<evidence type="ECO:0000313" key="7">
    <source>
        <dbReference type="Proteomes" id="UP000322553"/>
    </source>
</evidence>
<dbReference type="EMBL" id="CP043420">
    <property type="protein sequence ID" value="QEL10436.1"/>
    <property type="molecule type" value="Genomic_DNA"/>
</dbReference>
<evidence type="ECO:0000256" key="2">
    <source>
        <dbReference type="ARBA" id="ARBA00022692"/>
    </source>
</evidence>
<evidence type="ECO:0000256" key="1">
    <source>
        <dbReference type="ARBA" id="ARBA00022475"/>
    </source>
</evidence>
<dbReference type="NCBIfam" id="NF001325">
    <property type="entry name" value="PRK00259.1-3"/>
    <property type="match status" value="1"/>
</dbReference>
<dbReference type="HAMAP" id="MF_00189">
    <property type="entry name" value="YciB"/>
    <property type="match status" value="1"/>
</dbReference>